<dbReference type="SUPFAM" id="SSF49879">
    <property type="entry name" value="SMAD/FHA domain"/>
    <property type="match status" value="1"/>
</dbReference>
<protein>
    <submittedName>
        <fullName evidence="2">Unannotated protein</fullName>
    </submittedName>
</protein>
<reference evidence="2" key="1">
    <citation type="submission" date="2020-05" db="EMBL/GenBank/DDBJ databases">
        <authorList>
            <person name="Chiriac C."/>
            <person name="Salcher M."/>
            <person name="Ghai R."/>
            <person name="Kavagutti S V."/>
        </authorList>
    </citation>
    <scope>NUCLEOTIDE SEQUENCE</scope>
</reference>
<dbReference type="InterPro" id="IPR008984">
    <property type="entry name" value="SMAD_FHA_dom_sf"/>
</dbReference>
<gene>
    <name evidence="2" type="ORF">UFOPK3610_00221</name>
</gene>
<organism evidence="2">
    <name type="scientific">freshwater metagenome</name>
    <dbReference type="NCBI Taxonomy" id="449393"/>
    <lineage>
        <taxon>unclassified sequences</taxon>
        <taxon>metagenomes</taxon>
        <taxon>ecological metagenomes</taxon>
    </lineage>
</organism>
<evidence type="ECO:0000313" key="2">
    <source>
        <dbReference type="EMBL" id="CAB4902789.1"/>
    </source>
</evidence>
<dbReference type="EMBL" id="CAFBMR010000004">
    <property type="protein sequence ID" value="CAB4902789.1"/>
    <property type="molecule type" value="Genomic_DNA"/>
</dbReference>
<dbReference type="SMART" id="SM00240">
    <property type="entry name" value="FHA"/>
    <property type="match status" value="1"/>
</dbReference>
<dbReference type="InterPro" id="IPR000253">
    <property type="entry name" value="FHA_dom"/>
</dbReference>
<sequence>MNRPCGRCGHDGAEADLFCSHCGAPLIESDLGREGGTGSDTMHSSGAMPAYTTGSNLPVGAAVLVVRRGPGEGSQFALSGQRAVAGRSRESELFLDDVTVSRSHAVFERVEYGWTVRDSDSLNGTYVNRHRVTLHQLLHGDEVQIGKYRFVYLIGDGGEASA</sequence>
<dbReference type="AlphaFoldDB" id="A0A6J7GHG8"/>
<proteinExistence type="predicted"/>
<feature type="domain" description="FHA" evidence="1">
    <location>
        <begin position="83"/>
        <end position="132"/>
    </location>
</feature>
<evidence type="ECO:0000259" key="1">
    <source>
        <dbReference type="PROSITE" id="PS50006"/>
    </source>
</evidence>
<accession>A0A6J7GHG8</accession>
<dbReference type="PROSITE" id="PS50006">
    <property type="entry name" value="FHA_DOMAIN"/>
    <property type="match status" value="1"/>
</dbReference>
<dbReference type="Pfam" id="PF00498">
    <property type="entry name" value="FHA"/>
    <property type="match status" value="1"/>
</dbReference>
<name>A0A6J7GHG8_9ZZZZ</name>
<dbReference type="Gene3D" id="2.60.200.20">
    <property type="match status" value="1"/>
</dbReference>